<protein>
    <submittedName>
        <fullName evidence="1">Uncharacterized protein</fullName>
    </submittedName>
</protein>
<reference evidence="1 2" key="1">
    <citation type="submission" date="2019-07" db="EMBL/GenBank/DDBJ databases">
        <authorList>
            <person name="Duangmal K."/>
            <person name="Teo W.F.A."/>
        </authorList>
    </citation>
    <scope>NUCLEOTIDE SEQUENCE [LARGE SCALE GENOMIC DNA]</scope>
    <source>
        <strain evidence="1 2">TBRC 6029</strain>
    </source>
</reference>
<dbReference type="EMBL" id="VJWX01000019">
    <property type="protein sequence ID" value="TVT60872.1"/>
    <property type="molecule type" value="Genomic_DNA"/>
</dbReference>
<evidence type="ECO:0000313" key="2">
    <source>
        <dbReference type="Proteomes" id="UP000320011"/>
    </source>
</evidence>
<gene>
    <name evidence="1" type="ORF">FNH05_03920</name>
</gene>
<evidence type="ECO:0000313" key="1">
    <source>
        <dbReference type="EMBL" id="TVT60872.1"/>
    </source>
</evidence>
<comment type="caution">
    <text evidence="1">The sequence shown here is derived from an EMBL/GenBank/DDBJ whole genome shotgun (WGS) entry which is preliminary data.</text>
</comment>
<sequence>MAVINSRALLVGDHLSPPAFDEMTVSILYAQLRAIHDTRQGGTGSNPDAPEGRDPKQWLQTFRNELGLQGWAETGSDVSADFAPASPEKTTLGLVGKKFTTPAPLVFGWRLLDPLAGLGMSAAGTFGDATLDGGPGEKRLVRCRMFAEVGPGDQGRELSLAFLVLRYPQEPAPGLGSPFDQGTTYWLPAYGYRLNEKRFREVRDKITKKIGERLNLVVRASFQQ</sequence>
<accession>A0A558DIM9</accession>
<keyword evidence="2" id="KW-1185">Reference proteome</keyword>
<reference evidence="1 2" key="2">
    <citation type="submission" date="2019-08" db="EMBL/GenBank/DDBJ databases">
        <title>Amycolatopsis acidicola sp. nov., isolated from peat swamp forest soil.</title>
        <authorList>
            <person name="Srisuk N."/>
        </authorList>
    </citation>
    <scope>NUCLEOTIDE SEQUENCE [LARGE SCALE GENOMIC DNA]</scope>
    <source>
        <strain evidence="1 2">TBRC 6029</strain>
    </source>
</reference>
<dbReference type="AlphaFoldDB" id="A0A558DIM9"/>
<name>A0A558DIM9_9PSEU</name>
<dbReference type="RefSeq" id="WP_144585882.1">
    <property type="nucleotide sequence ID" value="NZ_VJWX01000019.1"/>
</dbReference>
<proteinExistence type="predicted"/>
<dbReference type="Proteomes" id="UP000320011">
    <property type="component" value="Unassembled WGS sequence"/>
</dbReference>
<organism evidence="1 2">
    <name type="scientific">Amycolatopsis rhizosphaerae</name>
    <dbReference type="NCBI Taxonomy" id="2053003"/>
    <lineage>
        <taxon>Bacteria</taxon>
        <taxon>Bacillati</taxon>
        <taxon>Actinomycetota</taxon>
        <taxon>Actinomycetes</taxon>
        <taxon>Pseudonocardiales</taxon>
        <taxon>Pseudonocardiaceae</taxon>
        <taxon>Amycolatopsis</taxon>
    </lineage>
</organism>